<dbReference type="Gene3D" id="2.60.40.10">
    <property type="entry name" value="Immunoglobulins"/>
    <property type="match status" value="6"/>
</dbReference>
<dbReference type="STRING" id="1676925.ENSPKIP00000037894"/>
<evidence type="ECO:0000256" key="1">
    <source>
        <dbReference type="ARBA" id="ARBA00004479"/>
    </source>
</evidence>
<dbReference type="Proteomes" id="UP000261540">
    <property type="component" value="Unplaced"/>
</dbReference>
<feature type="transmembrane region" description="Helical" evidence="10">
    <location>
        <begin position="705"/>
        <end position="726"/>
    </location>
</feature>
<dbReference type="AlphaFoldDB" id="A0A3B3T4X2"/>
<accession>A0A3B3T4X2</accession>
<keyword evidence="14" id="KW-1185">Reference proteome</keyword>
<evidence type="ECO:0000256" key="7">
    <source>
        <dbReference type="ARBA" id="ARBA00023136"/>
    </source>
</evidence>
<keyword evidence="5" id="KW-0677">Repeat</keyword>
<evidence type="ECO:0000256" key="9">
    <source>
        <dbReference type="ARBA" id="ARBA00023180"/>
    </source>
</evidence>
<feature type="chain" id="PRO_5017257662" evidence="11">
    <location>
        <begin position="16"/>
        <end position="858"/>
    </location>
</feature>
<dbReference type="PANTHER" id="PTHR48423:SF1">
    <property type="entry name" value="INTERLEUKIN-27 RECEPTOR SUBUNIT ALPHA"/>
    <property type="match status" value="1"/>
</dbReference>
<protein>
    <submittedName>
        <fullName evidence="13">Oncostatin-M-specific receptor subunit beta-like</fullName>
    </submittedName>
</protein>
<keyword evidence="4 11" id="KW-0732">Signal</keyword>
<comment type="similarity">
    <text evidence="2">Belongs to the type I cytokine receptor family. Type 2 subfamily.</text>
</comment>
<evidence type="ECO:0000256" key="2">
    <source>
        <dbReference type="ARBA" id="ARBA00008921"/>
    </source>
</evidence>
<evidence type="ECO:0000256" key="6">
    <source>
        <dbReference type="ARBA" id="ARBA00022989"/>
    </source>
</evidence>
<dbReference type="PROSITE" id="PS50853">
    <property type="entry name" value="FN3"/>
    <property type="match status" value="1"/>
</dbReference>
<evidence type="ECO:0000256" key="11">
    <source>
        <dbReference type="SAM" id="SignalP"/>
    </source>
</evidence>
<dbReference type="Pfam" id="PF00041">
    <property type="entry name" value="fn3"/>
    <property type="match status" value="1"/>
</dbReference>
<evidence type="ECO:0000313" key="14">
    <source>
        <dbReference type="Proteomes" id="UP000261540"/>
    </source>
</evidence>
<evidence type="ECO:0000259" key="12">
    <source>
        <dbReference type="PROSITE" id="PS50853"/>
    </source>
</evidence>
<keyword evidence="8" id="KW-0675">Receptor</keyword>
<dbReference type="InterPro" id="IPR052672">
    <property type="entry name" value="Type1_Cytokine_Rcpt_Type2"/>
</dbReference>
<dbReference type="InterPro" id="IPR036116">
    <property type="entry name" value="FN3_sf"/>
</dbReference>
<dbReference type="InterPro" id="IPR013783">
    <property type="entry name" value="Ig-like_fold"/>
</dbReference>
<dbReference type="OrthoDB" id="6382334at2759"/>
<keyword evidence="7 10" id="KW-0472">Membrane</keyword>
<dbReference type="CTD" id="9180"/>
<dbReference type="GeneTree" id="ENSGT00940000155776"/>
<evidence type="ECO:0000313" key="13">
    <source>
        <dbReference type="Ensembl" id="ENSPKIP00000037894.1"/>
    </source>
</evidence>
<dbReference type="KEGG" id="pki:111856604"/>
<dbReference type="Pfam" id="PF17971">
    <property type="entry name" value="LIFR_D2"/>
    <property type="match status" value="1"/>
</dbReference>
<evidence type="ECO:0000256" key="5">
    <source>
        <dbReference type="ARBA" id="ARBA00022737"/>
    </source>
</evidence>
<comment type="subcellular location">
    <subcellularLocation>
        <location evidence="1">Membrane</location>
        <topology evidence="1">Single-pass type I membrane protein</topology>
    </subcellularLocation>
</comment>
<dbReference type="SMART" id="SM00060">
    <property type="entry name" value="FN3"/>
    <property type="match status" value="5"/>
</dbReference>
<dbReference type="SUPFAM" id="SSF49265">
    <property type="entry name" value="Fibronectin type III"/>
    <property type="match status" value="3"/>
</dbReference>
<keyword evidence="9" id="KW-0325">Glycoprotein</keyword>
<evidence type="ECO:0000256" key="3">
    <source>
        <dbReference type="ARBA" id="ARBA00022692"/>
    </source>
</evidence>
<keyword evidence="6 10" id="KW-1133">Transmembrane helix</keyword>
<reference evidence="13" key="1">
    <citation type="submission" date="2025-08" db="UniProtKB">
        <authorList>
            <consortium name="Ensembl"/>
        </authorList>
    </citation>
    <scope>IDENTIFICATION</scope>
</reference>
<evidence type="ECO:0000256" key="8">
    <source>
        <dbReference type="ARBA" id="ARBA00023170"/>
    </source>
</evidence>
<dbReference type="PANTHER" id="PTHR48423">
    <property type="entry name" value="INTERLEUKIN-27 RECEPTOR SUBUNIT ALPHA"/>
    <property type="match status" value="1"/>
</dbReference>
<feature type="signal peptide" evidence="11">
    <location>
        <begin position="1"/>
        <end position="15"/>
    </location>
</feature>
<dbReference type="Ensembl" id="ENSPKIT00000018879.1">
    <property type="protein sequence ID" value="ENSPKIP00000037894.1"/>
    <property type="gene ID" value="ENSPKIG00000015907.1"/>
</dbReference>
<feature type="domain" description="Fibronectin type-III" evidence="12">
    <location>
        <begin position="605"/>
        <end position="703"/>
    </location>
</feature>
<organism evidence="13 14">
    <name type="scientific">Paramormyrops kingsleyae</name>
    <dbReference type="NCBI Taxonomy" id="1676925"/>
    <lineage>
        <taxon>Eukaryota</taxon>
        <taxon>Metazoa</taxon>
        <taxon>Chordata</taxon>
        <taxon>Craniata</taxon>
        <taxon>Vertebrata</taxon>
        <taxon>Euteleostomi</taxon>
        <taxon>Actinopterygii</taxon>
        <taxon>Neopterygii</taxon>
        <taxon>Teleostei</taxon>
        <taxon>Osteoglossocephala</taxon>
        <taxon>Osteoglossomorpha</taxon>
        <taxon>Osteoglossiformes</taxon>
        <taxon>Mormyridae</taxon>
        <taxon>Paramormyrops</taxon>
    </lineage>
</organism>
<evidence type="ECO:0000256" key="4">
    <source>
        <dbReference type="ARBA" id="ARBA00022729"/>
    </source>
</evidence>
<dbReference type="InterPro" id="IPR003961">
    <property type="entry name" value="FN3_dom"/>
</dbReference>
<evidence type="ECO:0000256" key="10">
    <source>
        <dbReference type="SAM" id="Phobius"/>
    </source>
</evidence>
<dbReference type="CDD" id="cd00063">
    <property type="entry name" value="FN3"/>
    <property type="match status" value="1"/>
</dbReference>
<name>A0A3B3T4X2_9TELE</name>
<dbReference type="GO" id="GO:0005886">
    <property type="term" value="C:plasma membrane"/>
    <property type="evidence" value="ECO:0007669"/>
    <property type="project" value="UniProtKB-ARBA"/>
</dbReference>
<keyword evidence="3 10" id="KW-0812">Transmembrane</keyword>
<reference evidence="13" key="2">
    <citation type="submission" date="2025-09" db="UniProtKB">
        <authorList>
            <consortium name="Ensembl"/>
        </authorList>
    </citation>
    <scope>IDENTIFICATION</scope>
</reference>
<proteinExistence type="inferred from homology"/>
<sequence length="858" mass="96036">MYLGLFLFFLALAAGYKNTLSLKQDSTPIIDDIVANNARQELSVKWRINLDDDVESNITFRIQTVRGKNLSKVNETTVHFDQPIGDGLLQWKWISEWPLQCTDHSVRVKRLSNSFAANWSEWKTNSGVQAPDDKPKIFPFEELLQEGSSGHFCCIVPRRGEIKDFTFKHISRQVSSIDKGVYGIIVNNLNHTNEYGILATCEDSNAQKTFTLNFVSFPPQKPRNIKCETHEMEHVNCYWDSDTPHSLNYSFMYHCILTLQNSIKEIQGTCNHCSFQAEPDQTVYNITVRATNSLGEESESLSFHITDIVSPEVQHLKVMPATRHANVSFFVKGNFSRFNLSCQVRTSDGNLTVKESLKGLTSSRYQVTMGGLQPLEQYTFEVRCSLAGSARGFGRCISSQRFTTHTEPPSVSLDLWRTVHQYSGTRNVTVMWKIIYNNNNSKADISEYEVQFGNSKQIVTGRDTNHTSINISLSTCSIAVRAVNEAGSSLPSYIVIPSFRNMSVTSPKAKRVSGHPVQGIPLSWEACDWVTCGYTVDWSKATEPKQVVNWVKVCVGSTNLTLSAEWFEPGCRYTFRVFGCHGNGSYHGKHVLVEEITGYAEELEPRRKPTLNPVSISSSSALLSWEFNEDDPADPGFITGYQVNVTESLQLVVSEQLNDLHIKNFTVDNLRDGTKYTFQVQARTTAGLGPPDETTAISPSNHTRFLVRLLIPLLLLLSVGILIAFYSKRIKTCVAPFFLTPFKLTARKLEINSSLYEVSEKIKALKVEDCPCSTIHVLEESSMGKHQMMEIKITGSQLPYCPQSPSNSLCGHVNSDISGITNMTYISTSEPLPNPYIVMLADSAAGPPGYVTTTDKLY</sequence>
<dbReference type="InterPro" id="IPR040817">
    <property type="entry name" value="LIFR_D2"/>
</dbReference>
<dbReference type="Pfam" id="PF25552">
    <property type="entry name" value="LIFR_D4"/>
    <property type="match status" value="1"/>
</dbReference>